<dbReference type="InterPro" id="IPR004843">
    <property type="entry name" value="Calcineurin-like_PHP"/>
</dbReference>
<dbReference type="GO" id="GO:0016787">
    <property type="term" value="F:hydrolase activity"/>
    <property type="evidence" value="ECO:0007669"/>
    <property type="project" value="InterPro"/>
</dbReference>
<evidence type="ECO:0000259" key="1">
    <source>
        <dbReference type="Pfam" id="PF00149"/>
    </source>
</evidence>
<dbReference type="EMBL" id="FTNO01000001">
    <property type="protein sequence ID" value="SIQ79563.1"/>
    <property type="molecule type" value="Genomic_DNA"/>
</dbReference>
<dbReference type="Gene3D" id="3.60.21.10">
    <property type="match status" value="1"/>
</dbReference>
<organism evidence="2 3">
    <name type="scientific">Haladaptatus litoreus</name>
    <dbReference type="NCBI Taxonomy" id="553468"/>
    <lineage>
        <taxon>Archaea</taxon>
        <taxon>Methanobacteriati</taxon>
        <taxon>Methanobacteriota</taxon>
        <taxon>Stenosarchaea group</taxon>
        <taxon>Halobacteria</taxon>
        <taxon>Halobacteriales</taxon>
        <taxon>Haladaptataceae</taxon>
        <taxon>Haladaptatus</taxon>
    </lineage>
</organism>
<dbReference type="OrthoDB" id="50367at2157"/>
<dbReference type="Proteomes" id="UP000186914">
    <property type="component" value="Unassembled WGS sequence"/>
</dbReference>
<protein>
    <submittedName>
        <fullName evidence="2">Predicted phosphoesterase</fullName>
    </submittedName>
</protein>
<feature type="domain" description="Calcineurin-like phosphoesterase" evidence="1">
    <location>
        <begin position="3"/>
        <end position="174"/>
    </location>
</feature>
<gene>
    <name evidence="2" type="ORF">SAMN05421858_0428</name>
</gene>
<dbReference type="Pfam" id="PF00149">
    <property type="entry name" value="Metallophos"/>
    <property type="match status" value="1"/>
</dbReference>
<evidence type="ECO:0000313" key="3">
    <source>
        <dbReference type="Proteomes" id="UP000186914"/>
    </source>
</evidence>
<reference evidence="3" key="1">
    <citation type="submission" date="2017-01" db="EMBL/GenBank/DDBJ databases">
        <authorList>
            <person name="Varghese N."/>
            <person name="Submissions S."/>
        </authorList>
    </citation>
    <scope>NUCLEOTIDE SEQUENCE [LARGE SCALE GENOMIC DNA]</scope>
    <source>
        <strain evidence="3">CGMCC 1.7737</strain>
    </source>
</reference>
<dbReference type="SUPFAM" id="SSF56300">
    <property type="entry name" value="Metallo-dependent phosphatases"/>
    <property type="match status" value="1"/>
</dbReference>
<dbReference type="InterPro" id="IPR029052">
    <property type="entry name" value="Metallo-depent_PP-like"/>
</dbReference>
<keyword evidence="3" id="KW-1185">Reference proteome</keyword>
<name>A0A1N6VNY1_9EURY</name>
<evidence type="ECO:0000313" key="2">
    <source>
        <dbReference type="EMBL" id="SIQ79563.1"/>
    </source>
</evidence>
<proteinExistence type="predicted"/>
<sequence>MLVLGDAHAATPEKRRALFAAYREANQDVTLQLGDLMYYDLPKPTWFIAGNNEDFDTISALRNGLVSNSDVRNATLLASSMVELNGLRIAGLSGNYAPTQYDRPRANLVGERRRHFTHEDVERAMALESVDVLMTHEAPHGLPVSEEYEVGCPYIDDLLSALDPDLCLIGHHHQHTETAIDGTRVVSVAPTWERYYILDPDTLSLTWHETPES</sequence>
<dbReference type="AlphaFoldDB" id="A0A1N6VNY1"/>
<dbReference type="RefSeq" id="WP_076427539.1">
    <property type="nucleotide sequence ID" value="NZ_FTNO01000001.1"/>
</dbReference>
<accession>A0A1N6VNY1</accession>